<organism evidence="7 9">
    <name type="scientific">Aneurinibacillus migulanus</name>
    <name type="common">Bacillus migulanus</name>
    <dbReference type="NCBI Taxonomy" id="47500"/>
    <lineage>
        <taxon>Bacteria</taxon>
        <taxon>Bacillati</taxon>
        <taxon>Bacillota</taxon>
        <taxon>Bacilli</taxon>
        <taxon>Bacillales</taxon>
        <taxon>Paenibacillaceae</taxon>
        <taxon>Aneurinibacillus group</taxon>
        <taxon>Aneurinibacillus</taxon>
    </lineage>
</organism>
<dbReference type="InterPro" id="IPR027619">
    <property type="entry name" value="C-S_lyase_PatB-like"/>
</dbReference>
<feature type="domain" description="Aminotransferase class I/classII large" evidence="6">
    <location>
        <begin position="46"/>
        <end position="385"/>
    </location>
</feature>
<comment type="cofactor">
    <cofactor evidence="1">
        <name>pyridoxal 5'-phosphate</name>
        <dbReference type="ChEBI" id="CHEBI:597326"/>
    </cofactor>
</comment>
<keyword evidence="9" id="KW-1185">Reference proteome</keyword>
<accession>A0A0D1VZU7</accession>
<dbReference type="GeneID" id="42307951"/>
<reference evidence="8 10" key="2">
    <citation type="submission" date="2016-10" db="EMBL/GenBank/DDBJ databases">
        <authorList>
            <person name="de Groot N.N."/>
        </authorList>
    </citation>
    <scope>NUCLEOTIDE SEQUENCE [LARGE SCALE GENOMIC DNA]</scope>
    <source>
        <strain evidence="8 10">DSM 2895</strain>
    </source>
</reference>
<dbReference type="RefSeq" id="WP_043067764.1">
    <property type="nucleotide sequence ID" value="NZ_BJOA01000217.1"/>
</dbReference>
<proteinExistence type="inferred from homology"/>
<dbReference type="Gene3D" id="3.90.1150.10">
    <property type="entry name" value="Aspartate Aminotransferase, domain 1"/>
    <property type="match status" value="1"/>
</dbReference>
<dbReference type="SUPFAM" id="SSF53383">
    <property type="entry name" value="PLP-dependent transferases"/>
    <property type="match status" value="1"/>
</dbReference>
<dbReference type="Gene3D" id="3.40.640.10">
    <property type="entry name" value="Type I PLP-dependent aspartate aminotransferase-like (Major domain)"/>
    <property type="match status" value="1"/>
</dbReference>
<keyword evidence="3" id="KW-0663">Pyridoxal phosphate</keyword>
<dbReference type="Pfam" id="PF00155">
    <property type="entry name" value="Aminotran_1_2"/>
    <property type="match status" value="1"/>
</dbReference>
<keyword evidence="4 7" id="KW-0456">Lyase</keyword>
<dbReference type="EMBL" id="LGUG01000004">
    <property type="protein sequence ID" value="KON97831.1"/>
    <property type="molecule type" value="Genomic_DNA"/>
</dbReference>
<dbReference type="PATRIC" id="fig|47500.8.peg.3063"/>
<evidence type="ECO:0000256" key="4">
    <source>
        <dbReference type="ARBA" id="ARBA00023239"/>
    </source>
</evidence>
<dbReference type="InterPro" id="IPR051798">
    <property type="entry name" value="Class-II_PLP-Dep_Aminotrans"/>
</dbReference>
<evidence type="ECO:0000313" key="10">
    <source>
        <dbReference type="Proteomes" id="UP000182836"/>
    </source>
</evidence>
<dbReference type="InterPro" id="IPR015421">
    <property type="entry name" value="PyrdxlP-dep_Trfase_major"/>
</dbReference>
<evidence type="ECO:0000313" key="9">
    <source>
        <dbReference type="Proteomes" id="UP000037269"/>
    </source>
</evidence>
<dbReference type="GO" id="GO:0047804">
    <property type="term" value="F:cysteine-S-conjugate beta-lyase activity"/>
    <property type="evidence" value="ECO:0007669"/>
    <property type="project" value="UniProtKB-EC"/>
</dbReference>
<dbReference type="InterPro" id="IPR004839">
    <property type="entry name" value="Aminotransferase_I/II_large"/>
</dbReference>
<dbReference type="CDD" id="cd00609">
    <property type="entry name" value="AAT_like"/>
    <property type="match status" value="1"/>
</dbReference>
<dbReference type="EMBL" id="FNED01000001">
    <property type="protein sequence ID" value="SDH95084.1"/>
    <property type="molecule type" value="Genomic_DNA"/>
</dbReference>
<dbReference type="InterPro" id="IPR015422">
    <property type="entry name" value="PyrdxlP-dep_Trfase_small"/>
</dbReference>
<evidence type="ECO:0000313" key="8">
    <source>
        <dbReference type="EMBL" id="SDH95084.1"/>
    </source>
</evidence>
<evidence type="ECO:0000256" key="2">
    <source>
        <dbReference type="ARBA" id="ARBA00012224"/>
    </source>
</evidence>
<evidence type="ECO:0000313" key="7">
    <source>
        <dbReference type="EMBL" id="KON97831.1"/>
    </source>
</evidence>
<gene>
    <name evidence="7" type="ORF">AF333_22755</name>
    <name evidence="8" type="ORF">SAMN04487909_10118</name>
</gene>
<evidence type="ECO:0000256" key="1">
    <source>
        <dbReference type="ARBA" id="ARBA00001933"/>
    </source>
</evidence>
<dbReference type="Proteomes" id="UP000037269">
    <property type="component" value="Unassembled WGS sequence"/>
</dbReference>
<evidence type="ECO:0000259" key="6">
    <source>
        <dbReference type="Pfam" id="PF00155"/>
    </source>
</evidence>
<evidence type="ECO:0000256" key="5">
    <source>
        <dbReference type="ARBA" id="ARBA00037974"/>
    </source>
</evidence>
<comment type="similarity">
    <text evidence="5">Belongs to the class-II pyridoxal-phosphate-dependent aminotransferase family. MalY/PatB cystathionine beta-lyase subfamily.</text>
</comment>
<name>A0A0D1VZU7_ANEMI</name>
<dbReference type="PANTHER" id="PTHR43525:SF1">
    <property type="entry name" value="PROTEIN MALY"/>
    <property type="match status" value="1"/>
</dbReference>
<reference evidence="7 9" key="1">
    <citation type="submission" date="2015-07" db="EMBL/GenBank/DDBJ databases">
        <title>Fjat-14205 dsm 2895.</title>
        <authorList>
            <person name="Liu B."/>
            <person name="Wang J."/>
            <person name="Zhu Y."/>
            <person name="Liu G."/>
            <person name="Chen Q."/>
            <person name="Chen Z."/>
            <person name="Lan J."/>
            <person name="Che J."/>
            <person name="Ge C."/>
            <person name="Shi H."/>
            <person name="Pan Z."/>
            <person name="Liu X."/>
        </authorList>
    </citation>
    <scope>NUCLEOTIDE SEQUENCE [LARGE SCALE GENOMIC DNA]</scope>
    <source>
        <strain evidence="7 9">DSM 2895</strain>
    </source>
</reference>
<dbReference type="PANTHER" id="PTHR43525">
    <property type="entry name" value="PROTEIN MALY"/>
    <property type="match status" value="1"/>
</dbReference>
<dbReference type="OrthoDB" id="9802872at2"/>
<dbReference type="InterPro" id="IPR015424">
    <property type="entry name" value="PyrdxlP-dep_Trfase"/>
</dbReference>
<dbReference type="GO" id="GO:0030170">
    <property type="term" value="F:pyridoxal phosphate binding"/>
    <property type="evidence" value="ECO:0007669"/>
    <property type="project" value="InterPro"/>
</dbReference>
<protein>
    <recommendedName>
        <fullName evidence="2">cysteine-S-conjugate beta-lyase</fullName>
        <ecNumber evidence="2">4.4.1.13</ecNumber>
    </recommendedName>
</protein>
<sequence>MKYNFDEMIDRTTTDSIKWSPKHLKENFGDEKSLPMWIADMDFRAPQPVIDTLIKRAEHGIFGYGHQSEAFLDSLIAWQERRNGWTIEREWILYTPGIIPALNFIVQSFCIPGDKIIVQSPVYYPFYNIIQNNGCHVVENKLKLKELKYEMDFDQLEDLVKDSRTKLLFLCSPHNPTGRVWTHKELIKLGRICIDNDVMIVSDEIHSDLIYEGHTHIPFAKISDEFANHSIICTSPTKTFNLAGLHVSNIIVKNRKNRNILKHRLETMDIDPGSFATVAQIAAYNEGEEWLSQLLNYLQGNIELIESFVNKRLSGVKFIKPEGTYLAWLDFTELFENYKVLEQFMQSKAKLALDEGYIFGSGGEGFERINFACSRELLKDALERIEKSINLIRGTTISPSS</sequence>
<dbReference type="EC" id="4.4.1.13" evidence="2"/>
<dbReference type="STRING" id="47500.AF333_22755"/>
<dbReference type="AlphaFoldDB" id="A0A0D1VZU7"/>
<dbReference type="Proteomes" id="UP000182836">
    <property type="component" value="Unassembled WGS sequence"/>
</dbReference>
<dbReference type="NCBIfam" id="TIGR04350">
    <property type="entry name" value="C_S_lyase_PatB"/>
    <property type="match status" value="1"/>
</dbReference>
<evidence type="ECO:0000256" key="3">
    <source>
        <dbReference type="ARBA" id="ARBA00022898"/>
    </source>
</evidence>